<comment type="caution">
    <text evidence="2">The sequence shown here is derived from an EMBL/GenBank/DDBJ whole genome shotgun (WGS) entry which is preliminary data.</text>
</comment>
<proteinExistence type="predicted"/>
<feature type="region of interest" description="Disordered" evidence="1">
    <location>
        <begin position="15"/>
        <end position="75"/>
    </location>
</feature>
<evidence type="ECO:0000256" key="1">
    <source>
        <dbReference type="SAM" id="MobiDB-lite"/>
    </source>
</evidence>
<feature type="compositionally biased region" description="Polar residues" evidence="1">
    <location>
        <begin position="31"/>
        <end position="49"/>
    </location>
</feature>
<sequence length="264" mass="29640">MGRFDEWLADDASLMRKGTEHDSTQREETTTVEANEGSTTENGKVSTGPFSILEEHAATEADSRHDNWPDNAGDSVTEVIEPDIAPLPASLANREPNQQLKTRYNGHKAFNDQIRADWMLIIESSPDAFEALLYRPADGTYGVVNDETGEESFTQLDNNQRELTYLEPEIVYVLDNPDGRDSFHAIDADGEQDGLADEVLILRIAANNVPVGSILEWNEEMANGLARRWWYVHRIFSYGTQHVGSLYYCIPARNFDTTQNGVIE</sequence>
<feature type="compositionally biased region" description="Basic and acidic residues" evidence="1">
    <location>
        <begin position="15"/>
        <end position="29"/>
    </location>
</feature>
<accession>A0A7W3AN62</accession>
<dbReference type="EMBL" id="JABXPT010000014">
    <property type="protein sequence ID" value="MBA7900514.1"/>
    <property type="molecule type" value="Genomic_DNA"/>
</dbReference>
<reference evidence="2 3" key="1">
    <citation type="submission" date="2020-06" db="EMBL/GenBank/DDBJ databases">
        <title>REHAB project genomes.</title>
        <authorList>
            <person name="Shaw L.P."/>
        </authorList>
    </citation>
    <scope>NUCLEOTIDE SEQUENCE [LARGE SCALE GENOMIC DNA]</scope>
    <source>
        <strain evidence="2 3">RHBSTW-00604</strain>
    </source>
</reference>
<name>A0A7W3AN62_9ESCH</name>
<dbReference type="RefSeq" id="WP_143714992.1">
    <property type="nucleotide sequence ID" value="NZ_CP056699.1"/>
</dbReference>
<feature type="compositionally biased region" description="Basic and acidic residues" evidence="1">
    <location>
        <begin position="53"/>
        <end position="68"/>
    </location>
</feature>
<gene>
    <name evidence="2" type="ORF">HV245_20545</name>
</gene>
<protein>
    <submittedName>
        <fullName evidence="2">Phage tail protein</fullName>
    </submittedName>
</protein>
<evidence type="ECO:0000313" key="3">
    <source>
        <dbReference type="Proteomes" id="UP000518474"/>
    </source>
</evidence>
<dbReference type="Proteomes" id="UP000518474">
    <property type="component" value="Unassembled WGS sequence"/>
</dbReference>
<dbReference type="AlphaFoldDB" id="A0A7W3AN62"/>
<evidence type="ECO:0000313" key="2">
    <source>
        <dbReference type="EMBL" id="MBA7900514.1"/>
    </source>
</evidence>
<organism evidence="2 3">
    <name type="scientific">Escherichia marmotae</name>
    <dbReference type="NCBI Taxonomy" id="1499973"/>
    <lineage>
        <taxon>Bacteria</taxon>
        <taxon>Pseudomonadati</taxon>
        <taxon>Pseudomonadota</taxon>
        <taxon>Gammaproteobacteria</taxon>
        <taxon>Enterobacterales</taxon>
        <taxon>Enterobacteriaceae</taxon>
        <taxon>Escherichia</taxon>
    </lineage>
</organism>